<proteinExistence type="predicted"/>
<reference evidence="2 3" key="1">
    <citation type="submission" date="2020-12" db="EMBL/GenBank/DDBJ databases">
        <title>Sphingomonas sp.</title>
        <authorList>
            <person name="Kim M.K."/>
        </authorList>
    </citation>
    <scope>NUCLEOTIDE SEQUENCE [LARGE SCALE GENOMIC DNA]</scope>
    <source>
        <strain evidence="2 3">BT552</strain>
    </source>
</reference>
<evidence type="ECO:0000313" key="2">
    <source>
        <dbReference type="EMBL" id="MBM6575801.1"/>
    </source>
</evidence>
<accession>A0ABS2D4G9</accession>
<feature type="region of interest" description="Disordered" evidence="1">
    <location>
        <begin position="1"/>
        <end position="56"/>
    </location>
</feature>
<organism evidence="2 3">
    <name type="scientific">Sphingomonas longa</name>
    <dbReference type="NCBI Taxonomy" id="2778730"/>
    <lineage>
        <taxon>Bacteria</taxon>
        <taxon>Pseudomonadati</taxon>
        <taxon>Pseudomonadota</taxon>
        <taxon>Alphaproteobacteria</taxon>
        <taxon>Sphingomonadales</taxon>
        <taxon>Sphingomonadaceae</taxon>
        <taxon>Sphingomonas</taxon>
    </lineage>
</organism>
<evidence type="ECO:0000313" key="3">
    <source>
        <dbReference type="Proteomes" id="UP000763641"/>
    </source>
</evidence>
<evidence type="ECO:0000256" key="1">
    <source>
        <dbReference type="SAM" id="MobiDB-lite"/>
    </source>
</evidence>
<gene>
    <name evidence="2" type="ORF">ILT43_05410</name>
</gene>
<protein>
    <submittedName>
        <fullName evidence="2">Uncharacterized protein</fullName>
    </submittedName>
</protein>
<dbReference type="EMBL" id="JAFEMC010000001">
    <property type="protein sequence ID" value="MBM6575801.1"/>
    <property type="molecule type" value="Genomic_DNA"/>
</dbReference>
<sequence>MTDRDPHATDIRTDKTDDPNLSTEHQEHGDARLPSDRLDKDQAPPEETIPRKSSLT</sequence>
<name>A0ABS2D4G9_9SPHN</name>
<comment type="caution">
    <text evidence="2">The sequence shown here is derived from an EMBL/GenBank/DDBJ whole genome shotgun (WGS) entry which is preliminary data.</text>
</comment>
<dbReference type="RefSeq" id="WP_204195920.1">
    <property type="nucleotide sequence ID" value="NZ_JAFEMC010000001.1"/>
</dbReference>
<dbReference type="Proteomes" id="UP000763641">
    <property type="component" value="Unassembled WGS sequence"/>
</dbReference>
<keyword evidence="3" id="KW-1185">Reference proteome</keyword>
<feature type="compositionally biased region" description="Basic and acidic residues" evidence="1">
    <location>
        <begin position="1"/>
        <end position="43"/>
    </location>
</feature>